<accession>A0A9W6BG81</accession>
<keyword evidence="3" id="KW-0333">Golgi apparatus</keyword>
<evidence type="ECO:0000256" key="1">
    <source>
        <dbReference type="ARBA" id="ARBA00004323"/>
    </source>
</evidence>
<dbReference type="Pfam" id="PF03016">
    <property type="entry name" value="Exostosin_GT47"/>
    <property type="match status" value="1"/>
</dbReference>
<comment type="subcellular location">
    <subcellularLocation>
        <location evidence="1">Golgi apparatus membrane</location>
        <topology evidence="1">Single-pass type II membrane protein</topology>
    </subcellularLocation>
</comment>
<dbReference type="PANTHER" id="PTHR11062:SF376">
    <property type="entry name" value="EXOSTOSIN FAMILY PROTEIN"/>
    <property type="match status" value="1"/>
</dbReference>
<dbReference type="EMBL" id="BRXU01000004">
    <property type="protein sequence ID" value="GLC51474.1"/>
    <property type="molecule type" value="Genomic_DNA"/>
</dbReference>
<dbReference type="GO" id="GO:0016757">
    <property type="term" value="F:glycosyltransferase activity"/>
    <property type="evidence" value="ECO:0007669"/>
    <property type="project" value="InterPro"/>
</dbReference>
<feature type="domain" description="Exostosin GT47" evidence="4">
    <location>
        <begin position="36"/>
        <end position="339"/>
    </location>
</feature>
<reference evidence="5 6" key="1">
    <citation type="journal article" date="2023" name="Commun. Biol.">
        <title>Reorganization of the ancestral sex-determining regions during the evolution of trioecy in Pleodorina starrii.</title>
        <authorList>
            <person name="Takahashi K."/>
            <person name="Suzuki S."/>
            <person name="Kawai-Toyooka H."/>
            <person name="Yamamoto K."/>
            <person name="Hamaji T."/>
            <person name="Ootsuki R."/>
            <person name="Yamaguchi H."/>
            <person name="Kawachi M."/>
            <person name="Higashiyama T."/>
            <person name="Nozaki H."/>
        </authorList>
    </citation>
    <scope>NUCLEOTIDE SEQUENCE [LARGE SCALE GENOMIC DNA]</scope>
    <source>
        <strain evidence="5 6">NIES-4479</strain>
    </source>
</reference>
<evidence type="ECO:0000313" key="6">
    <source>
        <dbReference type="Proteomes" id="UP001165080"/>
    </source>
</evidence>
<evidence type="ECO:0000259" key="4">
    <source>
        <dbReference type="Pfam" id="PF03016"/>
    </source>
</evidence>
<comment type="caution">
    <text evidence="5">The sequence shown here is derived from an EMBL/GenBank/DDBJ whole genome shotgun (WGS) entry which is preliminary data.</text>
</comment>
<dbReference type="InterPro" id="IPR040911">
    <property type="entry name" value="Exostosin_GT47"/>
</dbReference>
<name>A0A9W6BG81_9CHLO</name>
<comment type="similarity">
    <text evidence="2">Belongs to the glycosyltransferase 47 family.</text>
</comment>
<dbReference type="GO" id="GO:0000139">
    <property type="term" value="C:Golgi membrane"/>
    <property type="evidence" value="ECO:0007669"/>
    <property type="project" value="UniProtKB-SubCell"/>
</dbReference>
<gene>
    <name evidence="5" type="primary">PLEST001448</name>
    <name evidence="5" type="ORF">PLESTB_000506400</name>
</gene>
<evidence type="ECO:0000256" key="2">
    <source>
        <dbReference type="ARBA" id="ARBA00010271"/>
    </source>
</evidence>
<sequence>MKAAAASGYWGMDCSTGWGPDGKPQLLEGRYKPREGGLKIYVYELPPNLTSWFSAPRLDRPLHLLFWQRLMSSGIRTLNGDEADYFFIPVNTRGFMAKAHMEYALSYIRRTWPWWNNTDNGHRHIVVHTGDLGVNDFTPSWRHHMGSAFQNITWLTHWGLYDRHPEYSWEAAHRPGKDIVIPVLIMTQGFHESPLNPAVRAQAEEEGQVLERNQMLFFAGRICGDRQPPDKNTGKCGRYHADYSFGVRQKVYQYHRRTKGFKIAEWTKNYLEDISTHKFCLAPVGGGHGKRQILVALMGCVPLLIGDNVFQPFEPEIDWSRFSVSVAEKDIPLLHRILAGVSAADLAAKQKRLHCAAQHLFYSSSLGAILGEDGRYDAFETTMEILRVRKEHPGVPPEKYTKVDERFRKFVDCDLDGPDPLPLCTQGMKRQFPDRPACGECRRKDGTNGRFFSSAGGMLCCGDTDMTQCPRAWA</sequence>
<organism evidence="5 6">
    <name type="scientific">Pleodorina starrii</name>
    <dbReference type="NCBI Taxonomy" id="330485"/>
    <lineage>
        <taxon>Eukaryota</taxon>
        <taxon>Viridiplantae</taxon>
        <taxon>Chlorophyta</taxon>
        <taxon>core chlorophytes</taxon>
        <taxon>Chlorophyceae</taxon>
        <taxon>CS clade</taxon>
        <taxon>Chlamydomonadales</taxon>
        <taxon>Volvocaceae</taxon>
        <taxon>Pleodorina</taxon>
    </lineage>
</organism>
<keyword evidence="6" id="KW-1185">Reference proteome</keyword>
<evidence type="ECO:0000256" key="3">
    <source>
        <dbReference type="ARBA" id="ARBA00023034"/>
    </source>
</evidence>
<dbReference type="AlphaFoldDB" id="A0A9W6BG81"/>
<evidence type="ECO:0000313" key="5">
    <source>
        <dbReference type="EMBL" id="GLC51474.1"/>
    </source>
</evidence>
<dbReference type="InterPro" id="IPR004263">
    <property type="entry name" value="Exostosin"/>
</dbReference>
<protein>
    <recommendedName>
        <fullName evidence="4">Exostosin GT47 domain-containing protein</fullName>
    </recommendedName>
</protein>
<dbReference type="PANTHER" id="PTHR11062">
    <property type="entry name" value="EXOSTOSIN HEPARAN SULFATE GLYCOSYLTRANSFERASE -RELATED"/>
    <property type="match status" value="1"/>
</dbReference>
<proteinExistence type="inferred from homology"/>
<dbReference type="Proteomes" id="UP001165080">
    <property type="component" value="Unassembled WGS sequence"/>
</dbReference>